<keyword evidence="1" id="KW-0802">TPR repeat</keyword>
<dbReference type="PROSITE" id="PS50293">
    <property type="entry name" value="TPR_REGION"/>
    <property type="match status" value="1"/>
</dbReference>
<dbReference type="AlphaFoldDB" id="A0A0X3Q8I2"/>
<dbReference type="Pfam" id="PF13414">
    <property type="entry name" value="TPR_11"/>
    <property type="match status" value="1"/>
</dbReference>
<feature type="compositionally biased region" description="Basic residues" evidence="2">
    <location>
        <begin position="844"/>
        <end position="870"/>
    </location>
</feature>
<dbReference type="Gene3D" id="1.25.40.10">
    <property type="entry name" value="Tetratricopeptide repeat domain"/>
    <property type="match status" value="1"/>
</dbReference>
<feature type="domain" description="S1 motif" evidence="3">
    <location>
        <begin position="152"/>
        <end position="233"/>
    </location>
</feature>
<proteinExistence type="predicted"/>
<dbReference type="InterPro" id="IPR019734">
    <property type="entry name" value="TPR_rpt"/>
</dbReference>
<feature type="compositionally biased region" description="Basic and acidic residues" evidence="2">
    <location>
        <begin position="587"/>
        <end position="652"/>
    </location>
</feature>
<feature type="compositionally biased region" description="Low complexity" evidence="2">
    <location>
        <begin position="871"/>
        <end position="882"/>
    </location>
</feature>
<feature type="compositionally biased region" description="Polar residues" evidence="2">
    <location>
        <begin position="929"/>
        <end position="941"/>
    </location>
</feature>
<evidence type="ECO:0000313" key="5">
    <source>
        <dbReference type="EMBL" id="JAP57032.1"/>
    </source>
</evidence>
<feature type="compositionally biased region" description="Basic and acidic residues" evidence="2">
    <location>
        <begin position="517"/>
        <end position="538"/>
    </location>
</feature>
<dbReference type="EMBL" id="GEEE01007855">
    <property type="protein sequence ID" value="JAP55370.1"/>
    <property type="molecule type" value="Transcribed_RNA"/>
</dbReference>
<dbReference type="InterPro" id="IPR039190">
    <property type="entry name" value="TTC14"/>
</dbReference>
<dbReference type="SMART" id="SM00316">
    <property type="entry name" value="S1"/>
    <property type="match status" value="1"/>
</dbReference>
<dbReference type="PANTHER" id="PTHR23184">
    <property type="entry name" value="TETRATRICOPEPTIDE REPEAT PROTEIN 14"/>
    <property type="match status" value="1"/>
</dbReference>
<feature type="compositionally biased region" description="Gly residues" evidence="2">
    <location>
        <begin position="710"/>
        <end position="724"/>
    </location>
</feature>
<feature type="compositionally biased region" description="Basic residues" evidence="2">
    <location>
        <begin position="886"/>
        <end position="895"/>
    </location>
</feature>
<feature type="region of interest" description="Disordered" evidence="2">
    <location>
        <begin position="587"/>
        <end position="670"/>
    </location>
</feature>
<evidence type="ECO:0000256" key="1">
    <source>
        <dbReference type="PROSITE-ProRule" id="PRU00339"/>
    </source>
</evidence>
<evidence type="ECO:0000256" key="2">
    <source>
        <dbReference type="SAM" id="MobiDB-lite"/>
    </source>
</evidence>
<feature type="compositionally biased region" description="Polar residues" evidence="2">
    <location>
        <begin position="658"/>
        <end position="670"/>
    </location>
</feature>
<dbReference type="PROSITE" id="PS50005">
    <property type="entry name" value="TPR"/>
    <property type="match status" value="1"/>
</dbReference>
<dbReference type="SMART" id="SM00028">
    <property type="entry name" value="TPR"/>
    <property type="match status" value="3"/>
</dbReference>
<evidence type="ECO:0000313" key="4">
    <source>
        <dbReference type="EMBL" id="JAP55370.1"/>
    </source>
</evidence>
<dbReference type="GO" id="GO:0003676">
    <property type="term" value="F:nucleic acid binding"/>
    <property type="evidence" value="ECO:0007669"/>
    <property type="project" value="InterPro"/>
</dbReference>
<dbReference type="PANTHER" id="PTHR23184:SF9">
    <property type="entry name" value="TETRATRICOPEPTIDE REPEAT PROTEIN 14"/>
    <property type="match status" value="1"/>
</dbReference>
<gene>
    <name evidence="4" type="primary">TTC14</name>
    <name evidence="5" type="ORF">TR148952</name>
</gene>
<dbReference type="InterPro" id="IPR011990">
    <property type="entry name" value="TPR-like_helical_dom_sf"/>
</dbReference>
<organism evidence="5">
    <name type="scientific">Schistocephalus solidus</name>
    <name type="common">Tapeworm</name>
    <dbReference type="NCBI Taxonomy" id="70667"/>
    <lineage>
        <taxon>Eukaryota</taxon>
        <taxon>Metazoa</taxon>
        <taxon>Spiralia</taxon>
        <taxon>Lophotrochozoa</taxon>
        <taxon>Platyhelminthes</taxon>
        <taxon>Cestoda</taxon>
        <taxon>Eucestoda</taxon>
        <taxon>Diphyllobothriidea</taxon>
        <taxon>Diphyllobothriidae</taxon>
        <taxon>Schistocephalus</taxon>
    </lineage>
</organism>
<feature type="region of interest" description="Disordered" evidence="2">
    <location>
        <begin position="925"/>
        <end position="974"/>
    </location>
</feature>
<dbReference type="PROSITE" id="PS50126">
    <property type="entry name" value="S1"/>
    <property type="match status" value="1"/>
</dbReference>
<sequence length="974" mass="108710">MICINKVQVEISGGVSVPECPRVQQNLRLPPMKGAVIFEVIMLMGNDDSRRGAFCLSKYFRSNFGAKLEHLLSSRAEIISRMHRPPPAEGNDLEELLGEEPLPPFPLPSPNVHVWSDEKAAAFCALTPPLETFMVVPDEIRRDQFFHTARQDDMLIGYISAIQDSGLIITLLAYDQGPRRDFDHLKLTGFCPVRQLPRYAAHGNALDAFQIGDKVRAFILDVHHSGRLILSMNPKALNRDLYGDLKLGVISDEDLPLHFKKLQNLDGKTFEQCLESTPQFRNPDGLRVLCSRFGIPRASACSLLLSMAKINLPKPEMACELRRVQLYNLSMKHVAQGVKYFKEGRNTEALQCYNFAIEVESSNPDAYVARGALYASIASYPKAVEDLEKSLQLQPNHANAKNYLGQTLLAYACEVTNKDPSKAEQLLKRALKLDPDNQEAREALRDLPGSGGHSLDRSWSRSPSPARKPGYGGPKAPPVERHGRPPLSPPVQIAGGGSEAVSSHMERSRIALEQLVEEDRSRRAGKEQMGRRNDRSRSPDFYSPPSRRGDDRSRDEPKPSSRGPASGMDKGDLAKIVITRNLSGRTIRCENDGGWQDMERDNRRRDDFKNSGDRESSPGRSQDQRDDRQLPPDQYQYDRRVYTPPKDAKEVENGVLTRYTNESDLPMTSKTLQARVQQRLRDIERRHRMELGGTVPPGADGQGLSPPGGPMRGSGPWRGRGSGGDMVRRGIDDRRSGPPGDDRRGGEDDRRGMPGQYRNDFYRGGGNFYGRGRGRGGPRWRGQWDDWRSGGNRRGGNWYGRDNRYGDRREMVPGDDRRRRRSRYSPSAGGSGGADRSRSPSSRSKSRSRRGSQSRSASRSRSRSRSHSRSARSYSRSISRSPSPFPKKRISRARIRTPPLAPLTNPHSDSEEQMADVEQFIAQLKAKRQMQQEMQGANQHSAPAGPLIGPQMPTPMETGAGASTEDMAPPSPDA</sequence>
<dbReference type="InterPro" id="IPR003029">
    <property type="entry name" value="S1_domain"/>
</dbReference>
<accession>A0A0X3Q8I2</accession>
<reference evidence="5" key="1">
    <citation type="submission" date="2016-01" db="EMBL/GenBank/DDBJ databases">
        <title>Reference transcriptome for the parasite Schistocephalus solidus: insights into the molecular evolution of parasitism.</title>
        <authorList>
            <person name="Hebert F.O."/>
            <person name="Grambauer S."/>
            <person name="Barber I."/>
            <person name="Landry C.R."/>
            <person name="Aubin-Horth N."/>
        </authorList>
    </citation>
    <scope>NUCLEOTIDE SEQUENCE</scope>
</reference>
<feature type="repeat" description="TPR" evidence="1">
    <location>
        <begin position="364"/>
        <end position="397"/>
    </location>
</feature>
<dbReference type="InterPro" id="IPR012340">
    <property type="entry name" value="NA-bd_OB-fold"/>
</dbReference>
<dbReference type="SUPFAM" id="SSF48452">
    <property type="entry name" value="TPR-like"/>
    <property type="match status" value="1"/>
</dbReference>
<protein>
    <submittedName>
        <fullName evidence="4">Tetratricopeptide repeat protein 14</fullName>
    </submittedName>
</protein>
<evidence type="ECO:0000259" key="3">
    <source>
        <dbReference type="PROSITE" id="PS50126"/>
    </source>
</evidence>
<feature type="region of interest" description="Disordered" evidence="2">
    <location>
        <begin position="689"/>
        <end position="913"/>
    </location>
</feature>
<feature type="compositionally biased region" description="Basic and acidic residues" evidence="2">
    <location>
        <begin position="547"/>
        <end position="559"/>
    </location>
</feature>
<dbReference type="Gene3D" id="2.40.50.140">
    <property type="entry name" value="Nucleic acid-binding proteins"/>
    <property type="match status" value="1"/>
</dbReference>
<name>A0A0X3Q8I2_SCHSO</name>
<feature type="compositionally biased region" description="Basic and acidic residues" evidence="2">
    <location>
        <begin position="726"/>
        <end position="752"/>
    </location>
</feature>
<dbReference type="EMBL" id="GEEE01006193">
    <property type="protein sequence ID" value="JAP57032.1"/>
    <property type="molecule type" value="Transcribed_RNA"/>
</dbReference>
<feature type="compositionally biased region" description="Basic and acidic residues" evidence="2">
    <location>
        <begin position="801"/>
        <end position="817"/>
    </location>
</feature>
<feature type="region of interest" description="Disordered" evidence="2">
    <location>
        <begin position="444"/>
        <end position="573"/>
    </location>
</feature>
<dbReference type="SUPFAM" id="SSF50249">
    <property type="entry name" value="Nucleic acid-binding proteins"/>
    <property type="match status" value="1"/>
</dbReference>